<comment type="caution">
    <text evidence="2">The sequence shown here is derived from an EMBL/GenBank/DDBJ whole genome shotgun (WGS) entry which is preliminary data.</text>
</comment>
<accession>A0A9D4VES4</accession>
<evidence type="ECO:0000256" key="1">
    <source>
        <dbReference type="SAM" id="MobiDB-lite"/>
    </source>
</evidence>
<dbReference type="EMBL" id="JABFUD020000001">
    <property type="protein sequence ID" value="KAI5084739.1"/>
    <property type="molecule type" value="Genomic_DNA"/>
</dbReference>
<reference evidence="2" key="1">
    <citation type="submission" date="2021-01" db="EMBL/GenBank/DDBJ databases">
        <title>Adiantum capillus-veneris genome.</title>
        <authorList>
            <person name="Fang Y."/>
            <person name="Liao Q."/>
        </authorList>
    </citation>
    <scope>NUCLEOTIDE SEQUENCE</scope>
    <source>
        <strain evidence="2">H3</strain>
        <tissue evidence="2">Leaf</tissue>
    </source>
</reference>
<organism evidence="2 3">
    <name type="scientific">Adiantum capillus-veneris</name>
    <name type="common">Maidenhair fern</name>
    <dbReference type="NCBI Taxonomy" id="13818"/>
    <lineage>
        <taxon>Eukaryota</taxon>
        <taxon>Viridiplantae</taxon>
        <taxon>Streptophyta</taxon>
        <taxon>Embryophyta</taxon>
        <taxon>Tracheophyta</taxon>
        <taxon>Polypodiopsida</taxon>
        <taxon>Polypodiidae</taxon>
        <taxon>Polypodiales</taxon>
        <taxon>Pteridineae</taxon>
        <taxon>Pteridaceae</taxon>
        <taxon>Vittarioideae</taxon>
        <taxon>Adiantum</taxon>
    </lineage>
</organism>
<name>A0A9D4VES4_ADICA</name>
<proteinExistence type="predicted"/>
<feature type="region of interest" description="Disordered" evidence="1">
    <location>
        <begin position="81"/>
        <end position="102"/>
    </location>
</feature>
<evidence type="ECO:0000313" key="3">
    <source>
        <dbReference type="Proteomes" id="UP000886520"/>
    </source>
</evidence>
<evidence type="ECO:0000313" key="2">
    <source>
        <dbReference type="EMBL" id="KAI5084739.1"/>
    </source>
</evidence>
<dbReference type="AlphaFoldDB" id="A0A9D4VES4"/>
<gene>
    <name evidence="2" type="ORF">GOP47_0000908</name>
</gene>
<keyword evidence="3" id="KW-1185">Reference proteome</keyword>
<dbReference type="Proteomes" id="UP000886520">
    <property type="component" value="Chromosome 1"/>
</dbReference>
<protein>
    <submittedName>
        <fullName evidence="2">Uncharacterized protein</fullName>
    </submittedName>
</protein>
<sequence length="102" mass="10755">MACGLRARTIVDEDYGDTLHDLFLLAQQKKSSLVKASKRPKKLSMCVESMGAGDGNAIGSNDLALEDIVYASHVGGVEVASKDNVPTSPIDGGDILSEDSFL</sequence>